<dbReference type="InterPro" id="IPR000073">
    <property type="entry name" value="AB_hydrolase_1"/>
</dbReference>
<dbReference type="GO" id="GO:0016020">
    <property type="term" value="C:membrane"/>
    <property type="evidence" value="ECO:0007669"/>
    <property type="project" value="TreeGrafter"/>
</dbReference>
<dbReference type="PANTHER" id="PTHR43798">
    <property type="entry name" value="MONOACYLGLYCEROL LIPASE"/>
    <property type="match status" value="1"/>
</dbReference>
<dbReference type="Pfam" id="PF00561">
    <property type="entry name" value="Abhydrolase_1"/>
    <property type="match status" value="1"/>
</dbReference>
<dbReference type="PANTHER" id="PTHR43798:SF33">
    <property type="entry name" value="HYDROLASE, PUTATIVE (AFU_ORTHOLOGUE AFUA_2G14860)-RELATED"/>
    <property type="match status" value="1"/>
</dbReference>
<proteinExistence type="predicted"/>
<dbReference type="Proteomes" id="UP000321814">
    <property type="component" value="Unassembled WGS sequence"/>
</dbReference>
<reference evidence="2 3" key="1">
    <citation type="submission" date="2019-08" db="EMBL/GenBank/DDBJ databases">
        <title>Draft genome analysis of Rheinheimera tangshanensis isolated from the roots of fresh rice plants (Oryza sativa).</title>
        <authorList>
            <person name="Yu Q."/>
            <person name="Qi Y."/>
            <person name="Zhang H."/>
            <person name="Pu J."/>
        </authorList>
    </citation>
    <scope>NUCLEOTIDE SEQUENCE [LARGE SCALE GENOMIC DNA]</scope>
    <source>
        <strain evidence="2 3">JA3-B52</strain>
    </source>
</reference>
<organism evidence="2 3">
    <name type="scientific">Rheinheimera tangshanensis</name>
    <dbReference type="NCBI Taxonomy" id="400153"/>
    <lineage>
        <taxon>Bacteria</taxon>
        <taxon>Pseudomonadati</taxon>
        <taxon>Pseudomonadota</taxon>
        <taxon>Gammaproteobacteria</taxon>
        <taxon>Chromatiales</taxon>
        <taxon>Chromatiaceae</taxon>
        <taxon>Rheinheimera</taxon>
    </lineage>
</organism>
<accession>A0A5C8LZ12</accession>
<comment type="caution">
    <text evidence="2">The sequence shown here is derived from an EMBL/GenBank/DDBJ whole genome shotgun (WGS) entry which is preliminary data.</text>
</comment>
<feature type="domain" description="AB hydrolase-1" evidence="1">
    <location>
        <begin position="35"/>
        <end position="164"/>
    </location>
</feature>
<dbReference type="SUPFAM" id="SSF53474">
    <property type="entry name" value="alpha/beta-Hydrolases"/>
    <property type="match status" value="1"/>
</dbReference>
<dbReference type="AlphaFoldDB" id="A0A5C8LZ12"/>
<keyword evidence="3" id="KW-1185">Reference proteome</keyword>
<sequence length="275" mass="30513">MLLMFSTTVYSADAHFVQVGEFKLEYKIAGVGPEVVLLEAGAGGGMADWQPVFLSLSKLAKVIRYSRVGDGKSSQIKRHFTSMDYANFAAELLNQLAIQAPVIYMAHSYGGSIARDFASAYPSKVKALLLLDPSSEHDVDILRAINLEQGNKEIAQIKLDDMAQGMSNNYLDFWSKRPLPDYPQIKDMPVTVIASVKKIAKPANLFFTDRGRAMWGELWQKWALDFPQGRAVLTDKSGHFVQFDEPELVATELGLLLEKLRANELSSSPGHRSQS</sequence>
<name>A0A5C8LZ12_9GAMM</name>
<dbReference type="InterPro" id="IPR029058">
    <property type="entry name" value="AB_hydrolase_fold"/>
</dbReference>
<evidence type="ECO:0000259" key="1">
    <source>
        <dbReference type="Pfam" id="PF00561"/>
    </source>
</evidence>
<dbReference type="GO" id="GO:0016787">
    <property type="term" value="F:hydrolase activity"/>
    <property type="evidence" value="ECO:0007669"/>
    <property type="project" value="UniProtKB-KW"/>
</dbReference>
<dbReference type="InterPro" id="IPR050266">
    <property type="entry name" value="AB_hydrolase_sf"/>
</dbReference>
<gene>
    <name evidence="2" type="ORF">FU839_10290</name>
</gene>
<dbReference type="Gene3D" id="3.40.50.1820">
    <property type="entry name" value="alpha/beta hydrolase"/>
    <property type="match status" value="1"/>
</dbReference>
<evidence type="ECO:0000313" key="2">
    <source>
        <dbReference type="EMBL" id="TXK80899.1"/>
    </source>
</evidence>
<protein>
    <submittedName>
        <fullName evidence="2">Alpha/beta hydrolase</fullName>
    </submittedName>
</protein>
<dbReference type="OrthoDB" id="5724113at2"/>
<evidence type="ECO:0000313" key="3">
    <source>
        <dbReference type="Proteomes" id="UP000321814"/>
    </source>
</evidence>
<keyword evidence="2" id="KW-0378">Hydrolase</keyword>
<dbReference type="EMBL" id="VRLR01000005">
    <property type="protein sequence ID" value="TXK80899.1"/>
    <property type="molecule type" value="Genomic_DNA"/>
</dbReference>